<feature type="compositionally biased region" description="Low complexity" evidence="1">
    <location>
        <begin position="623"/>
        <end position="634"/>
    </location>
</feature>
<evidence type="ECO:0000256" key="2">
    <source>
        <dbReference type="SAM" id="Phobius"/>
    </source>
</evidence>
<evidence type="ECO:0000313" key="4">
    <source>
        <dbReference type="EMBL" id="OAE28234.1"/>
    </source>
</evidence>
<name>A0A176W5D2_MARPO</name>
<feature type="region of interest" description="Disordered" evidence="1">
    <location>
        <begin position="621"/>
        <end position="654"/>
    </location>
</feature>
<dbReference type="Proteomes" id="UP000077202">
    <property type="component" value="Unassembled WGS sequence"/>
</dbReference>
<feature type="transmembrane region" description="Helical" evidence="2">
    <location>
        <begin position="723"/>
        <end position="740"/>
    </location>
</feature>
<feature type="region of interest" description="Disordered" evidence="1">
    <location>
        <begin position="669"/>
        <end position="689"/>
    </location>
</feature>
<feature type="compositionally biased region" description="Gly residues" evidence="1">
    <location>
        <begin position="1"/>
        <end position="14"/>
    </location>
</feature>
<feature type="compositionally biased region" description="Low complexity" evidence="1">
    <location>
        <begin position="15"/>
        <end position="33"/>
    </location>
</feature>
<accession>A0A176W5D2</accession>
<keyword evidence="5" id="KW-1185">Reference proteome</keyword>
<feature type="compositionally biased region" description="Acidic residues" evidence="1">
    <location>
        <begin position="568"/>
        <end position="583"/>
    </location>
</feature>
<feature type="compositionally biased region" description="Acidic residues" evidence="1">
    <location>
        <begin position="293"/>
        <end position="304"/>
    </location>
</feature>
<feature type="compositionally biased region" description="Polar residues" evidence="1">
    <location>
        <begin position="553"/>
        <end position="566"/>
    </location>
</feature>
<keyword evidence="2" id="KW-1133">Transmembrane helix</keyword>
<evidence type="ECO:0000313" key="3">
    <source>
        <dbReference type="EMBL" id="BBN05456.1"/>
    </source>
</evidence>
<evidence type="ECO:0000313" key="5">
    <source>
        <dbReference type="Proteomes" id="UP000077202"/>
    </source>
</evidence>
<feature type="region of interest" description="Disordered" evidence="1">
    <location>
        <begin position="1"/>
        <end position="45"/>
    </location>
</feature>
<reference evidence="4 5" key="1">
    <citation type="submission" date="2016-03" db="EMBL/GenBank/DDBJ databases">
        <title>Mechanisms controlling the formation of the plant cell surface in tip-growing cells are functionally conserved among land plants.</title>
        <authorList>
            <person name="Honkanen S."/>
            <person name="Jones V.A."/>
            <person name="Morieri G."/>
            <person name="Champion C."/>
            <person name="Hetherington A.J."/>
            <person name="Kelly S."/>
            <person name="Saint-Marcoux D."/>
            <person name="Proust H."/>
            <person name="Prescott H."/>
            <person name="Dolan L."/>
        </authorList>
    </citation>
    <scope>NUCLEOTIDE SEQUENCE [LARGE SCALE GENOMIC DNA]</scope>
    <source>
        <strain evidence="5">cv. Tak-1 and cv. Tak-2</strain>
        <tissue evidence="4">Whole gametophyte</tissue>
    </source>
</reference>
<gene>
    <name evidence="4" type="ORF">AXG93_4492s1250</name>
    <name evidence="3" type="ORF">Mp_3g13210</name>
</gene>
<keyword evidence="2" id="KW-0812">Transmembrane</keyword>
<dbReference type="Proteomes" id="UP001162541">
    <property type="component" value="Chromosome 3"/>
</dbReference>
<evidence type="ECO:0000256" key="1">
    <source>
        <dbReference type="SAM" id="MobiDB-lite"/>
    </source>
</evidence>
<dbReference type="EMBL" id="AP019868">
    <property type="protein sequence ID" value="BBN05456.1"/>
    <property type="molecule type" value="Genomic_DNA"/>
</dbReference>
<feature type="compositionally biased region" description="Acidic residues" evidence="1">
    <location>
        <begin position="517"/>
        <end position="529"/>
    </location>
</feature>
<proteinExistence type="predicted"/>
<feature type="compositionally biased region" description="Low complexity" evidence="1">
    <location>
        <begin position="163"/>
        <end position="186"/>
    </location>
</feature>
<sequence length="751" mass="79823">MESQGGDGGGGGGLAQQQQQQQHQVEVVVAGGSTEKRRERKKGGSGGLVLGIAAVVVIGVAGKLLQRFNSRPEAPPSRAIVATAAPASDAEESLDKVIAGEKRSSDLLKKAVPPVAEVDTDDRGSPPIQPPSSVHEKFIGCETPVLVESKGRSFAGNAEISDQDSCSGDSSSSSSNSSSSSSSSASSSKAVIQVKLPLDKIVAAEEFEGQIISPKCQKGESDLAAQTALAELVHQSVRYDVPSDGIMKTKNLQDDIADVISRAFGDFGCGELAKQELAPTQVTFQVVWEEKTEAEDADVADTADSENPVHCDAQDNSEAFTSQSDSGSESESESANARNDFLDACDTDPALAGDEIEMEFLNAEAQMEEIRINPELSEPECENWPQATTSNELIISAPRSPSTEIEAQAPEDVAASAVSEALASLSTVPHSEEDFEPADHEYYFAREDSSPALDEAQEDAEDGVGECEALEESLEEAEGIVREAEIPARETLLDEVRRVAIARAKNLTVEVNSERPEDAEEGEGEEGAETESPTESLKQMEPAILERFEDLLCSSNAGTTSTPSSSVDAEDAETETDGVDEGEEGRVASTSDEELVVKITTQIFPAREEGCCEITAEIEEGAAEVSDQSSAEAAPESDDEESEEEESEDDTIVKMESSAVLASRIYSPNNATRGISSGSSSSSRGNLRTKSAVMTTMEFSSPSTRNGGNFKQESSRDRFPSEILRMAFLVALIAAIVLMLREHMKPLKHTS</sequence>
<protein>
    <submittedName>
        <fullName evidence="4">Uncharacterized protein</fullName>
    </submittedName>
</protein>
<feature type="compositionally biased region" description="Acidic residues" evidence="1">
    <location>
        <begin position="635"/>
        <end position="650"/>
    </location>
</feature>
<feature type="region of interest" description="Disordered" evidence="1">
    <location>
        <begin position="293"/>
        <end position="336"/>
    </location>
</feature>
<reference evidence="3" key="2">
    <citation type="journal article" date="2019" name="Curr. Biol.">
        <title>Chromatin organization in early land plants reveals an ancestral association between H3K27me3, transposons, and constitutive heterochromatin.</title>
        <authorList>
            <person name="Montgomery S.A."/>
            <person name="Tanizawa Y."/>
            <person name="Galik B."/>
            <person name="Wang N."/>
            <person name="Ito T."/>
            <person name="Mochizuki T."/>
            <person name="Akimcheva S."/>
            <person name="Bowman J."/>
            <person name="Cognat V."/>
            <person name="Drouard L."/>
            <person name="Ekker H."/>
            <person name="Houng S."/>
            <person name="Kohchi T."/>
            <person name="Lin S."/>
            <person name="Liu L.D."/>
            <person name="Nakamura Y."/>
            <person name="Valeeva L.R."/>
            <person name="Shakirov E.V."/>
            <person name="Shippen D.E."/>
            <person name="Wei W."/>
            <person name="Yagura M."/>
            <person name="Yamaoka S."/>
            <person name="Yamato K.T."/>
            <person name="Liu C."/>
            <person name="Berger F."/>
        </authorList>
    </citation>
    <scope>NUCLEOTIDE SEQUENCE [LARGE SCALE GENOMIC DNA]</scope>
    <source>
        <strain evidence="3">Tak-1</strain>
    </source>
</reference>
<feature type="compositionally biased region" description="Basic and acidic residues" evidence="1">
    <location>
        <begin position="93"/>
        <end position="109"/>
    </location>
</feature>
<feature type="region of interest" description="Disordered" evidence="1">
    <location>
        <begin position="69"/>
        <end position="135"/>
    </location>
</feature>
<organism evidence="4 5">
    <name type="scientific">Marchantia polymorpha subsp. ruderalis</name>
    <dbReference type="NCBI Taxonomy" id="1480154"/>
    <lineage>
        <taxon>Eukaryota</taxon>
        <taxon>Viridiplantae</taxon>
        <taxon>Streptophyta</taxon>
        <taxon>Embryophyta</taxon>
        <taxon>Marchantiophyta</taxon>
        <taxon>Marchantiopsida</taxon>
        <taxon>Marchantiidae</taxon>
        <taxon>Marchantiales</taxon>
        <taxon>Marchantiaceae</taxon>
        <taxon>Marchantia</taxon>
    </lineage>
</organism>
<feature type="transmembrane region" description="Helical" evidence="2">
    <location>
        <begin position="46"/>
        <end position="65"/>
    </location>
</feature>
<evidence type="ECO:0000313" key="6">
    <source>
        <dbReference type="Proteomes" id="UP001162541"/>
    </source>
</evidence>
<dbReference type="EMBL" id="LVLJ01001744">
    <property type="protein sequence ID" value="OAE28234.1"/>
    <property type="molecule type" value="Genomic_DNA"/>
</dbReference>
<reference evidence="6" key="3">
    <citation type="journal article" date="2020" name="Curr. Biol.">
        <title>Chromatin organization in early land plants reveals an ancestral association between H3K27me3, transposons, and constitutive heterochromatin.</title>
        <authorList>
            <person name="Montgomery S.A."/>
            <person name="Tanizawa Y."/>
            <person name="Galik B."/>
            <person name="Wang N."/>
            <person name="Ito T."/>
            <person name="Mochizuki T."/>
            <person name="Akimcheva S."/>
            <person name="Bowman J.L."/>
            <person name="Cognat V."/>
            <person name="Marechal-Drouard L."/>
            <person name="Ekker H."/>
            <person name="Hong S.F."/>
            <person name="Kohchi T."/>
            <person name="Lin S.S."/>
            <person name="Liu L.D."/>
            <person name="Nakamura Y."/>
            <person name="Valeeva L.R."/>
            <person name="Shakirov E.V."/>
            <person name="Shippen D.E."/>
            <person name="Wei W.L."/>
            <person name="Yagura M."/>
            <person name="Yamaoka S."/>
            <person name="Yamato K.T."/>
            <person name="Liu C."/>
            <person name="Berger F."/>
        </authorList>
    </citation>
    <scope>NUCLEOTIDE SEQUENCE [LARGE SCALE GENOMIC DNA]</scope>
    <source>
        <strain evidence="6">Tak-1</strain>
    </source>
</reference>
<feature type="region of interest" description="Disordered" evidence="1">
    <location>
        <begin position="158"/>
        <end position="186"/>
    </location>
</feature>
<feature type="region of interest" description="Disordered" evidence="1">
    <location>
        <begin position="505"/>
        <end position="593"/>
    </location>
</feature>
<dbReference type="AlphaFoldDB" id="A0A176W5D2"/>
<keyword evidence="2" id="KW-0472">Membrane</keyword>